<evidence type="ECO:0000313" key="2">
    <source>
        <dbReference type="Proteomes" id="UP000494165"/>
    </source>
</evidence>
<accession>A0A8S1C487</accession>
<name>A0A8S1C487_9INSE</name>
<dbReference type="Proteomes" id="UP000494165">
    <property type="component" value="Unassembled WGS sequence"/>
</dbReference>
<sequence>MSKAVRKLCFGQESQGQVEPWIVHSLVNHLGISPDEFTHLQEVAAIFIDTFYADQRESLDRLACFGDRKSSGRTNTPSDLITCWSSLNFRRSQTGKC</sequence>
<dbReference type="EMBL" id="CADEPI010000022">
    <property type="protein sequence ID" value="CAB3365701.1"/>
    <property type="molecule type" value="Genomic_DNA"/>
</dbReference>
<organism evidence="1 2">
    <name type="scientific">Cloeon dipterum</name>
    <dbReference type="NCBI Taxonomy" id="197152"/>
    <lineage>
        <taxon>Eukaryota</taxon>
        <taxon>Metazoa</taxon>
        <taxon>Ecdysozoa</taxon>
        <taxon>Arthropoda</taxon>
        <taxon>Hexapoda</taxon>
        <taxon>Insecta</taxon>
        <taxon>Pterygota</taxon>
        <taxon>Palaeoptera</taxon>
        <taxon>Ephemeroptera</taxon>
        <taxon>Pisciforma</taxon>
        <taxon>Baetidae</taxon>
        <taxon>Cloeon</taxon>
    </lineage>
</organism>
<comment type="caution">
    <text evidence="1">The sequence shown here is derived from an EMBL/GenBank/DDBJ whole genome shotgun (WGS) entry which is preliminary data.</text>
</comment>
<reference evidence="1 2" key="1">
    <citation type="submission" date="2020-04" db="EMBL/GenBank/DDBJ databases">
        <authorList>
            <person name="Alioto T."/>
            <person name="Alioto T."/>
            <person name="Gomez Garrido J."/>
        </authorList>
    </citation>
    <scope>NUCLEOTIDE SEQUENCE [LARGE SCALE GENOMIC DNA]</scope>
</reference>
<protein>
    <submittedName>
        <fullName evidence="1">Uncharacterized protein</fullName>
    </submittedName>
</protein>
<gene>
    <name evidence="1" type="ORF">CLODIP_2_CD06549</name>
</gene>
<proteinExistence type="predicted"/>
<evidence type="ECO:0000313" key="1">
    <source>
        <dbReference type="EMBL" id="CAB3365701.1"/>
    </source>
</evidence>
<dbReference type="AlphaFoldDB" id="A0A8S1C487"/>
<keyword evidence="2" id="KW-1185">Reference proteome</keyword>